<accession>A0A1C6TE71</accession>
<dbReference type="InterPro" id="IPR002372">
    <property type="entry name" value="PQQ_rpt_dom"/>
</dbReference>
<dbReference type="EMBL" id="FMHW01000002">
    <property type="protein sequence ID" value="SCL40130.1"/>
    <property type="molecule type" value="Genomic_DNA"/>
</dbReference>
<dbReference type="SUPFAM" id="SSF50998">
    <property type="entry name" value="Quinoprotein alcohol dehydrogenase-like"/>
    <property type="match status" value="1"/>
</dbReference>
<dbReference type="AlphaFoldDB" id="A0A1C6TE71"/>
<evidence type="ECO:0000313" key="3">
    <source>
        <dbReference type="Proteomes" id="UP000198959"/>
    </source>
</evidence>
<dbReference type="InterPro" id="IPR011047">
    <property type="entry name" value="Quinoprotein_ADH-like_sf"/>
</dbReference>
<keyword evidence="3" id="KW-1185">Reference proteome</keyword>
<sequence length="434" mass="45094">MGIPKGRRWIVGTVAGLLVAGLSAVTVYRVLAPAEVVTVARGERPPAVDPEVGPIGRFATAPLIVDGRVRVYATTRQVWADGPVDDRQRNTPYWSYRRWPAQLSGVVAAGTTVVSRWSDGRLVALDADTGRVTWQADAPTAPEGYTGRRTGAGTVWHPDGLHTATAPDGGTMVVAVGDRQVQGTDLASGRRLWRVDVEPGCRTAVGTTVAGRLATLDRCTGDPVVEFRDVATGAVTERWSPPGAGAEVTVTPTGCATARSNCGGLHIAETGTADSGSAVAARQGGRGWLVDKGTPVAALGLDRAGTVLAGEVGVTAEDGVVVARSARTGDEVWRRADLGPGSVVLAAQPGAVHLLTGERDLVTLDPVSGVERSRFRFTVGRDGTDWAPGLGYAADGYVGLERLRTPVDPAGDDQRYFAMAEPVVLAAVGRGAEG</sequence>
<gene>
    <name evidence="2" type="ORF">GA0074692_5612</name>
</gene>
<dbReference type="STRING" id="145854.GA0074692_5612"/>
<dbReference type="RefSeq" id="WP_091649355.1">
    <property type="nucleotide sequence ID" value="NZ_FMHW01000002.1"/>
</dbReference>
<dbReference type="SMART" id="SM00564">
    <property type="entry name" value="PQQ"/>
    <property type="match status" value="3"/>
</dbReference>
<dbReference type="Pfam" id="PF13360">
    <property type="entry name" value="PQQ_2"/>
    <property type="match status" value="1"/>
</dbReference>
<dbReference type="InterPro" id="IPR015943">
    <property type="entry name" value="WD40/YVTN_repeat-like_dom_sf"/>
</dbReference>
<feature type="domain" description="Pyrrolo-quinoline quinone repeat" evidence="1">
    <location>
        <begin position="56"/>
        <end position="144"/>
    </location>
</feature>
<dbReference type="InterPro" id="IPR018391">
    <property type="entry name" value="PQQ_b-propeller_rpt"/>
</dbReference>
<reference evidence="3" key="1">
    <citation type="submission" date="2016-06" db="EMBL/GenBank/DDBJ databases">
        <authorList>
            <person name="Varghese N."/>
            <person name="Submissions Spin"/>
        </authorList>
    </citation>
    <scope>NUCLEOTIDE SEQUENCE [LARGE SCALE GENOMIC DNA]</scope>
    <source>
        <strain evidence="3">DSM 43817</strain>
    </source>
</reference>
<dbReference type="OrthoDB" id="3336893at2"/>
<protein>
    <submittedName>
        <fullName evidence="2">PQQ enzyme repeat-containing protein</fullName>
    </submittedName>
</protein>
<evidence type="ECO:0000313" key="2">
    <source>
        <dbReference type="EMBL" id="SCL40130.1"/>
    </source>
</evidence>
<proteinExistence type="predicted"/>
<name>A0A1C6TE71_9ACTN</name>
<evidence type="ECO:0000259" key="1">
    <source>
        <dbReference type="Pfam" id="PF13360"/>
    </source>
</evidence>
<organism evidence="2 3">
    <name type="scientific">Micromonospora pallida</name>
    <dbReference type="NCBI Taxonomy" id="145854"/>
    <lineage>
        <taxon>Bacteria</taxon>
        <taxon>Bacillati</taxon>
        <taxon>Actinomycetota</taxon>
        <taxon>Actinomycetes</taxon>
        <taxon>Micromonosporales</taxon>
        <taxon>Micromonosporaceae</taxon>
        <taxon>Micromonospora</taxon>
    </lineage>
</organism>
<dbReference type="Proteomes" id="UP000198959">
    <property type="component" value="Unassembled WGS sequence"/>
</dbReference>
<dbReference type="Gene3D" id="2.130.10.10">
    <property type="entry name" value="YVTN repeat-like/Quinoprotein amine dehydrogenase"/>
    <property type="match status" value="1"/>
</dbReference>